<dbReference type="EMBL" id="WMBA01000042">
    <property type="protein sequence ID" value="MTD57005.1"/>
    <property type="molecule type" value="Genomic_DNA"/>
</dbReference>
<feature type="domain" description="Cytochrome oxidase subunit II copper A binding" evidence="12">
    <location>
        <begin position="90"/>
        <end position="212"/>
    </location>
</feature>
<dbReference type="GO" id="GO:0005507">
    <property type="term" value="F:copper ion binding"/>
    <property type="evidence" value="ECO:0007669"/>
    <property type="project" value="InterPro"/>
</dbReference>
<evidence type="ECO:0000256" key="9">
    <source>
        <dbReference type="ARBA" id="ARBA00031399"/>
    </source>
</evidence>
<keyword evidence="7 11" id="KW-0472">Membrane</keyword>
<dbReference type="SUPFAM" id="SSF49503">
    <property type="entry name" value="Cupredoxins"/>
    <property type="match status" value="1"/>
</dbReference>
<evidence type="ECO:0000256" key="6">
    <source>
        <dbReference type="ARBA" id="ARBA00023008"/>
    </source>
</evidence>
<gene>
    <name evidence="13" type="ORF">GKO32_23960</name>
</gene>
<comment type="caution">
    <text evidence="13">The sequence shown here is derived from an EMBL/GenBank/DDBJ whole genome shotgun (WGS) entry which is preliminary data.</text>
</comment>
<feature type="transmembrane region" description="Helical" evidence="11">
    <location>
        <begin position="15"/>
        <end position="35"/>
    </location>
</feature>
<keyword evidence="5" id="KW-0249">Electron transport</keyword>
<dbReference type="AlphaFoldDB" id="A0A6N7YVB0"/>
<sequence>MQYQDAFARMMGFEGLVAGIVFVLVGAAVLLALVLSRKRSGDTRRRSSHPAAEIGYAVMLGAAAGVLAFITASANNDLRAQVMPQASAAPPAATVDVDAFQWCWRFHYLNPDRTVTGSCATQQTDIPTLVVPAGQPVQLRLSSSDVQHAFWIPDLRVKVDAFPDHTNTFTLTFDHEGQWLGRCAEFCGSFHTEMHFSVRAVSPQQYQQWQAAST</sequence>
<dbReference type="GO" id="GO:0016020">
    <property type="term" value="C:membrane"/>
    <property type="evidence" value="ECO:0007669"/>
    <property type="project" value="UniProtKB-SubCell"/>
</dbReference>
<comment type="function">
    <text evidence="8">Subunits I and II form the functional core of the enzyme complex. Electrons originating in cytochrome c are transferred via heme a and Cu(A) to the binuclear center formed by heme a3 and Cu(B).</text>
</comment>
<evidence type="ECO:0000256" key="4">
    <source>
        <dbReference type="ARBA" id="ARBA00022723"/>
    </source>
</evidence>
<evidence type="ECO:0000259" key="12">
    <source>
        <dbReference type="PROSITE" id="PS50857"/>
    </source>
</evidence>
<dbReference type="OrthoDB" id="9781261at2"/>
<reference evidence="13 14" key="1">
    <citation type="submission" date="2019-11" db="EMBL/GenBank/DDBJ databases">
        <title>Draft genome of Amycolatopsis RM579.</title>
        <authorList>
            <person name="Duangmal K."/>
            <person name="Mingma R."/>
        </authorList>
    </citation>
    <scope>NUCLEOTIDE SEQUENCE [LARGE SCALE GENOMIC DNA]</scope>
    <source>
        <strain evidence="13 14">RM579</strain>
    </source>
</reference>
<dbReference type="RefSeq" id="WP_154759147.1">
    <property type="nucleotide sequence ID" value="NZ_WMBA01000042.1"/>
</dbReference>
<evidence type="ECO:0000256" key="11">
    <source>
        <dbReference type="SAM" id="Phobius"/>
    </source>
</evidence>
<evidence type="ECO:0000256" key="1">
    <source>
        <dbReference type="ARBA" id="ARBA00004370"/>
    </source>
</evidence>
<name>A0A6N7YVB0_9PSEU</name>
<comment type="catalytic activity">
    <reaction evidence="10">
        <text>4 Fe(II)-[cytochrome c] + O2 + 8 H(+)(in) = 4 Fe(III)-[cytochrome c] + 2 H2O + 4 H(+)(out)</text>
        <dbReference type="Rhea" id="RHEA:11436"/>
        <dbReference type="Rhea" id="RHEA-COMP:10350"/>
        <dbReference type="Rhea" id="RHEA-COMP:14399"/>
        <dbReference type="ChEBI" id="CHEBI:15377"/>
        <dbReference type="ChEBI" id="CHEBI:15378"/>
        <dbReference type="ChEBI" id="CHEBI:15379"/>
        <dbReference type="ChEBI" id="CHEBI:29033"/>
        <dbReference type="ChEBI" id="CHEBI:29034"/>
        <dbReference type="EC" id="7.1.1.9"/>
    </reaction>
</comment>
<dbReference type="Pfam" id="PF00116">
    <property type="entry name" value="COX2"/>
    <property type="match status" value="1"/>
</dbReference>
<keyword evidence="6" id="KW-0186">Copper</keyword>
<dbReference type="PRINTS" id="PR01166">
    <property type="entry name" value="CYCOXIDASEII"/>
</dbReference>
<evidence type="ECO:0000256" key="2">
    <source>
        <dbReference type="ARBA" id="ARBA00007866"/>
    </source>
</evidence>
<evidence type="ECO:0000313" key="13">
    <source>
        <dbReference type="EMBL" id="MTD57005.1"/>
    </source>
</evidence>
<dbReference type="PANTHER" id="PTHR22888:SF9">
    <property type="entry name" value="CYTOCHROME C OXIDASE SUBUNIT 2"/>
    <property type="match status" value="1"/>
</dbReference>
<dbReference type="PROSITE" id="PS50857">
    <property type="entry name" value="COX2_CUA"/>
    <property type="match status" value="1"/>
</dbReference>
<accession>A0A6N7YVB0</accession>
<dbReference type="InterPro" id="IPR001505">
    <property type="entry name" value="Copper_CuA"/>
</dbReference>
<keyword evidence="11" id="KW-1133">Transmembrane helix</keyword>
<dbReference type="GO" id="GO:0042773">
    <property type="term" value="P:ATP synthesis coupled electron transport"/>
    <property type="evidence" value="ECO:0007669"/>
    <property type="project" value="TreeGrafter"/>
</dbReference>
<keyword evidence="4" id="KW-0479">Metal-binding</keyword>
<feature type="transmembrane region" description="Helical" evidence="11">
    <location>
        <begin position="56"/>
        <end position="74"/>
    </location>
</feature>
<evidence type="ECO:0000313" key="14">
    <source>
        <dbReference type="Proteomes" id="UP000440096"/>
    </source>
</evidence>
<keyword evidence="11" id="KW-0812">Transmembrane</keyword>
<dbReference type="InterPro" id="IPR008972">
    <property type="entry name" value="Cupredoxin"/>
</dbReference>
<dbReference type="Gene3D" id="2.60.40.420">
    <property type="entry name" value="Cupredoxins - blue copper proteins"/>
    <property type="match status" value="1"/>
</dbReference>
<keyword evidence="3" id="KW-0813">Transport</keyword>
<protein>
    <recommendedName>
        <fullName evidence="9">Cytochrome aa3 subunit 2</fullName>
    </recommendedName>
</protein>
<keyword evidence="14" id="KW-1185">Reference proteome</keyword>
<dbReference type="InterPro" id="IPR002429">
    <property type="entry name" value="CcO_II-like_C"/>
</dbReference>
<dbReference type="GO" id="GO:0004129">
    <property type="term" value="F:cytochrome-c oxidase activity"/>
    <property type="evidence" value="ECO:0007669"/>
    <property type="project" value="UniProtKB-EC"/>
</dbReference>
<organism evidence="13 14">
    <name type="scientific">Amycolatopsis pithecellobii</name>
    <dbReference type="NCBI Taxonomy" id="664692"/>
    <lineage>
        <taxon>Bacteria</taxon>
        <taxon>Bacillati</taxon>
        <taxon>Actinomycetota</taxon>
        <taxon>Actinomycetes</taxon>
        <taxon>Pseudonocardiales</taxon>
        <taxon>Pseudonocardiaceae</taxon>
        <taxon>Amycolatopsis</taxon>
    </lineage>
</organism>
<dbReference type="Proteomes" id="UP000440096">
    <property type="component" value="Unassembled WGS sequence"/>
</dbReference>
<proteinExistence type="inferred from homology"/>
<evidence type="ECO:0000256" key="7">
    <source>
        <dbReference type="ARBA" id="ARBA00023136"/>
    </source>
</evidence>
<dbReference type="PANTHER" id="PTHR22888">
    <property type="entry name" value="CYTOCHROME C OXIDASE, SUBUNIT II"/>
    <property type="match status" value="1"/>
</dbReference>
<comment type="similarity">
    <text evidence="2">Belongs to the cytochrome c oxidase subunit 2 family.</text>
</comment>
<evidence type="ECO:0000256" key="3">
    <source>
        <dbReference type="ARBA" id="ARBA00022448"/>
    </source>
</evidence>
<evidence type="ECO:0000256" key="8">
    <source>
        <dbReference type="ARBA" id="ARBA00024688"/>
    </source>
</evidence>
<comment type="subcellular location">
    <subcellularLocation>
        <location evidence="1">Membrane</location>
    </subcellularLocation>
</comment>
<evidence type="ECO:0000256" key="5">
    <source>
        <dbReference type="ARBA" id="ARBA00022982"/>
    </source>
</evidence>
<evidence type="ECO:0000256" key="10">
    <source>
        <dbReference type="ARBA" id="ARBA00047816"/>
    </source>
</evidence>
<dbReference type="InterPro" id="IPR045187">
    <property type="entry name" value="CcO_II"/>
</dbReference>
<dbReference type="PROSITE" id="PS00078">
    <property type="entry name" value="COX2"/>
    <property type="match status" value="1"/>
</dbReference>